<evidence type="ECO:0000313" key="2">
    <source>
        <dbReference type="EMBL" id="GHA72286.1"/>
    </source>
</evidence>
<reference evidence="2" key="1">
    <citation type="journal article" date="2014" name="Int. J. Syst. Evol. Microbiol.">
        <title>Complete genome sequence of Corynebacterium casei LMG S-19264T (=DSM 44701T), isolated from a smear-ripened cheese.</title>
        <authorList>
            <consortium name="US DOE Joint Genome Institute (JGI-PGF)"/>
            <person name="Walter F."/>
            <person name="Albersmeier A."/>
            <person name="Kalinowski J."/>
            <person name="Ruckert C."/>
        </authorList>
    </citation>
    <scope>NUCLEOTIDE SEQUENCE</scope>
    <source>
        <strain evidence="2">KCTC 23077</strain>
    </source>
</reference>
<feature type="transmembrane region" description="Helical" evidence="1">
    <location>
        <begin position="300"/>
        <end position="321"/>
    </location>
</feature>
<dbReference type="Proteomes" id="UP000646426">
    <property type="component" value="Unassembled WGS sequence"/>
</dbReference>
<organism evidence="2 3">
    <name type="scientific">Cognatilysobacter bugurensis</name>
    <dbReference type="NCBI Taxonomy" id="543356"/>
    <lineage>
        <taxon>Bacteria</taxon>
        <taxon>Pseudomonadati</taxon>
        <taxon>Pseudomonadota</taxon>
        <taxon>Gammaproteobacteria</taxon>
        <taxon>Lysobacterales</taxon>
        <taxon>Lysobacteraceae</taxon>
        <taxon>Cognatilysobacter</taxon>
    </lineage>
</organism>
<keyword evidence="1" id="KW-1133">Transmembrane helix</keyword>
<keyword evidence="3" id="KW-1185">Reference proteome</keyword>
<accession>A0A918SUA5</accession>
<dbReference type="EMBL" id="BMYD01000001">
    <property type="protein sequence ID" value="GHA72286.1"/>
    <property type="molecule type" value="Genomic_DNA"/>
</dbReference>
<keyword evidence="1" id="KW-0812">Transmembrane</keyword>
<dbReference type="AlphaFoldDB" id="A0A918SUA5"/>
<feature type="transmembrane region" description="Helical" evidence="1">
    <location>
        <begin position="65"/>
        <end position="88"/>
    </location>
</feature>
<dbReference type="RefSeq" id="WP_189453166.1">
    <property type="nucleotide sequence ID" value="NZ_BMYD01000001.1"/>
</dbReference>
<feature type="transmembrane region" description="Helical" evidence="1">
    <location>
        <begin position="21"/>
        <end position="45"/>
    </location>
</feature>
<protein>
    <recommendedName>
        <fullName evidence="4">CAP-Gly protein</fullName>
    </recommendedName>
</protein>
<sequence length="336" mass="35275">MAAVTHTTTATAATRRVSWGAILAGAVVGLAVMLLMGVLGIAIGASVIDPMQEQNPVEGIGIGSGIYFVISVIVSMLAGGYVAGALATLQTHHDRTLHGLATWAIITLLSMALLATGIGRLIGGTLNLLGEGLQKAGQAASAVTGPIVNQAQDELKQGSVDISALRREAEALLRDTGNRQLKPGELERDAEQVGDAAGEALQRAAQNPAQADEALNQILDRIQSEARETINGTDREALVNLIVARTGMSRDEAQKTVDNWDRSYSQAYQQAQSTWQQAKVQAEQKARQWGQVSAEAVAAAAWWSLFVLVLGAVAAAMGANIGANRLAVATRTDVRR</sequence>
<feature type="transmembrane region" description="Helical" evidence="1">
    <location>
        <begin position="100"/>
        <end position="122"/>
    </location>
</feature>
<evidence type="ECO:0000313" key="3">
    <source>
        <dbReference type="Proteomes" id="UP000646426"/>
    </source>
</evidence>
<reference evidence="2" key="2">
    <citation type="submission" date="2020-09" db="EMBL/GenBank/DDBJ databases">
        <authorList>
            <person name="Sun Q."/>
            <person name="Kim S."/>
        </authorList>
    </citation>
    <scope>NUCLEOTIDE SEQUENCE</scope>
    <source>
        <strain evidence="2">KCTC 23077</strain>
    </source>
</reference>
<evidence type="ECO:0000256" key="1">
    <source>
        <dbReference type="SAM" id="Phobius"/>
    </source>
</evidence>
<name>A0A918SUA5_9GAMM</name>
<comment type="caution">
    <text evidence="2">The sequence shown here is derived from an EMBL/GenBank/DDBJ whole genome shotgun (WGS) entry which is preliminary data.</text>
</comment>
<evidence type="ECO:0008006" key="4">
    <source>
        <dbReference type="Google" id="ProtNLM"/>
    </source>
</evidence>
<gene>
    <name evidence="2" type="ORF">GCM10007067_05960</name>
</gene>
<keyword evidence="1" id="KW-0472">Membrane</keyword>
<proteinExistence type="predicted"/>